<reference evidence="1" key="1">
    <citation type="submission" date="2014-11" db="EMBL/GenBank/DDBJ databases">
        <authorList>
            <person name="Amaro Gonzalez C."/>
        </authorList>
    </citation>
    <scope>NUCLEOTIDE SEQUENCE</scope>
</reference>
<protein>
    <submittedName>
        <fullName evidence="1">Uncharacterized protein</fullName>
    </submittedName>
</protein>
<organism evidence="1">
    <name type="scientific">Anguilla anguilla</name>
    <name type="common">European freshwater eel</name>
    <name type="synonym">Muraena anguilla</name>
    <dbReference type="NCBI Taxonomy" id="7936"/>
    <lineage>
        <taxon>Eukaryota</taxon>
        <taxon>Metazoa</taxon>
        <taxon>Chordata</taxon>
        <taxon>Craniata</taxon>
        <taxon>Vertebrata</taxon>
        <taxon>Euteleostomi</taxon>
        <taxon>Actinopterygii</taxon>
        <taxon>Neopterygii</taxon>
        <taxon>Teleostei</taxon>
        <taxon>Anguilliformes</taxon>
        <taxon>Anguillidae</taxon>
        <taxon>Anguilla</taxon>
    </lineage>
</organism>
<accession>A0A0E9W102</accession>
<sequence length="13" mass="1535">MDCSFFFGFSSIF</sequence>
<dbReference type="EMBL" id="GBXM01024535">
    <property type="protein sequence ID" value="JAH84042.1"/>
    <property type="molecule type" value="Transcribed_RNA"/>
</dbReference>
<reference evidence="1" key="2">
    <citation type="journal article" date="2015" name="Fish Shellfish Immunol.">
        <title>Early steps in the European eel (Anguilla anguilla)-Vibrio vulnificus interaction in the gills: Role of the RtxA13 toxin.</title>
        <authorList>
            <person name="Callol A."/>
            <person name="Pajuelo D."/>
            <person name="Ebbesson L."/>
            <person name="Teles M."/>
            <person name="MacKenzie S."/>
            <person name="Amaro C."/>
        </authorList>
    </citation>
    <scope>NUCLEOTIDE SEQUENCE</scope>
</reference>
<evidence type="ECO:0000313" key="1">
    <source>
        <dbReference type="EMBL" id="JAH84042.1"/>
    </source>
</evidence>
<proteinExistence type="predicted"/>
<name>A0A0E9W102_ANGAN</name>